<reference evidence="3 4" key="1">
    <citation type="submission" date="2024-01" db="EMBL/GenBank/DDBJ databases">
        <title>The genomes of 5 underutilized Papilionoideae crops provide insights into root nodulation and disease resistanc.</title>
        <authorList>
            <person name="Yuan L."/>
        </authorList>
    </citation>
    <scope>NUCLEOTIDE SEQUENCE [LARGE SCALE GENOMIC DNA]</scope>
    <source>
        <strain evidence="3">ZHUSHIDOU_FW_LH</strain>
        <tissue evidence="3">Leaf</tissue>
    </source>
</reference>
<proteinExistence type="predicted"/>
<protein>
    <recommendedName>
        <fullName evidence="2">VQ domain-containing protein</fullName>
    </recommendedName>
</protein>
<dbReference type="Pfam" id="PF05678">
    <property type="entry name" value="VQ"/>
    <property type="match status" value="1"/>
</dbReference>
<feature type="domain" description="VQ" evidence="2">
    <location>
        <begin position="67"/>
        <end position="88"/>
    </location>
</feature>
<evidence type="ECO:0000313" key="3">
    <source>
        <dbReference type="EMBL" id="KAK7252758.1"/>
    </source>
</evidence>
<comment type="caution">
    <text evidence="3">The sequence shown here is derived from an EMBL/GenBank/DDBJ whole genome shotgun (WGS) entry which is preliminary data.</text>
</comment>
<feature type="compositionally biased region" description="Low complexity" evidence="1">
    <location>
        <begin position="1"/>
        <end position="20"/>
    </location>
</feature>
<dbReference type="PANTHER" id="PTHR34794">
    <property type="entry name" value="EXPRESSED PROTEIN"/>
    <property type="match status" value="1"/>
</dbReference>
<organism evidence="3 4">
    <name type="scientific">Crotalaria pallida</name>
    <name type="common">Smooth rattlebox</name>
    <name type="synonym">Crotalaria striata</name>
    <dbReference type="NCBI Taxonomy" id="3830"/>
    <lineage>
        <taxon>Eukaryota</taxon>
        <taxon>Viridiplantae</taxon>
        <taxon>Streptophyta</taxon>
        <taxon>Embryophyta</taxon>
        <taxon>Tracheophyta</taxon>
        <taxon>Spermatophyta</taxon>
        <taxon>Magnoliopsida</taxon>
        <taxon>eudicotyledons</taxon>
        <taxon>Gunneridae</taxon>
        <taxon>Pentapetalae</taxon>
        <taxon>rosids</taxon>
        <taxon>fabids</taxon>
        <taxon>Fabales</taxon>
        <taxon>Fabaceae</taxon>
        <taxon>Papilionoideae</taxon>
        <taxon>50 kb inversion clade</taxon>
        <taxon>genistoids sensu lato</taxon>
        <taxon>core genistoids</taxon>
        <taxon>Crotalarieae</taxon>
        <taxon>Crotalaria</taxon>
    </lineage>
</organism>
<dbReference type="InterPro" id="IPR008889">
    <property type="entry name" value="VQ"/>
</dbReference>
<feature type="region of interest" description="Disordered" evidence="1">
    <location>
        <begin position="1"/>
        <end position="31"/>
    </location>
</feature>
<dbReference type="Proteomes" id="UP001372338">
    <property type="component" value="Unassembled WGS sequence"/>
</dbReference>
<feature type="region of interest" description="Disordered" evidence="1">
    <location>
        <begin position="45"/>
        <end position="64"/>
    </location>
</feature>
<evidence type="ECO:0000313" key="4">
    <source>
        <dbReference type="Proteomes" id="UP001372338"/>
    </source>
</evidence>
<name>A0AAN9HW18_CROPI</name>
<evidence type="ECO:0000259" key="2">
    <source>
        <dbReference type="Pfam" id="PF05678"/>
    </source>
</evidence>
<dbReference type="AlphaFoldDB" id="A0AAN9HW18"/>
<keyword evidence="4" id="KW-1185">Reference proteome</keyword>
<dbReference type="EMBL" id="JAYWIO010000007">
    <property type="protein sequence ID" value="KAK7252758.1"/>
    <property type="molecule type" value="Genomic_DNA"/>
</dbReference>
<gene>
    <name evidence="3" type="ORF">RIF29_36946</name>
</gene>
<dbReference type="PANTHER" id="PTHR34794:SF1">
    <property type="entry name" value="OS10G0101800 PROTEIN"/>
    <property type="match status" value="1"/>
</dbReference>
<dbReference type="InterPro" id="IPR039610">
    <property type="entry name" value="VQ29"/>
</dbReference>
<evidence type="ECO:0000256" key="1">
    <source>
        <dbReference type="SAM" id="MobiDB-lite"/>
    </source>
</evidence>
<accession>A0AAN9HW18</accession>
<sequence length="99" mass="11252">MNMEAYSRSYSSSSTSSYLSQKHEEGKGLKKAGSFQYHDLLHSVQKSSNSKPWKKAPVAPPTPKQVKVYKVDPINFRDLVQQLTGAPEIKPQLHHYQHL</sequence>